<evidence type="ECO:0000259" key="2">
    <source>
        <dbReference type="Pfam" id="PF23156"/>
    </source>
</evidence>
<dbReference type="EMBL" id="JAMRDG010000001">
    <property type="protein sequence ID" value="KAJ3703738.1"/>
    <property type="molecule type" value="Genomic_DNA"/>
</dbReference>
<dbReference type="PANTHER" id="PTHR33270">
    <property type="entry name" value="BNAC05G50380D PROTEIN"/>
    <property type="match status" value="1"/>
</dbReference>
<organism evidence="3 4">
    <name type="scientific">Rhynchospora tenuis</name>
    <dbReference type="NCBI Taxonomy" id="198213"/>
    <lineage>
        <taxon>Eukaryota</taxon>
        <taxon>Viridiplantae</taxon>
        <taxon>Streptophyta</taxon>
        <taxon>Embryophyta</taxon>
        <taxon>Tracheophyta</taxon>
        <taxon>Spermatophyta</taxon>
        <taxon>Magnoliopsida</taxon>
        <taxon>Liliopsida</taxon>
        <taxon>Poales</taxon>
        <taxon>Cyperaceae</taxon>
        <taxon>Cyperoideae</taxon>
        <taxon>Rhynchosporeae</taxon>
        <taxon>Rhynchospora</taxon>
    </lineage>
</organism>
<dbReference type="PANTHER" id="PTHR33270:SF24">
    <property type="entry name" value="EXPRESSED PROTEIN"/>
    <property type="match status" value="1"/>
</dbReference>
<accession>A0AAD6EWJ7</accession>
<feature type="domain" description="DUF7054" evidence="2">
    <location>
        <begin position="86"/>
        <end position="168"/>
    </location>
</feature>
<evidence type="ECO:0000313" key="3">
    <source>
        <dbReference type="EMBL" id="KAJ3703738.1"/>
    </source>
</evidence>
<dbReference type="AlphaFoldDB" id="A0AAD6EWJ7"/>
<evidence type="ECO:0000313" key="4">
    <source>
        <dbReference type="Proteomes" id="UP001210211"/>
    </source>
</evidence>
<feature type="compositionally biased region" description="Basic and acidic residues" evidence="1">
    <location>
        <begin position="56"/>
        <end position="65"/>
    </location>
</feature>
<name>A0AAD6EWJ7_9POAL</name>
<feature type="region of interest" description="Disordered" evidence="1">
    <location>
        <begin position="1"/>
        <end position="79"/>
    </location>
</feature>
<dbReference type="Proteomes" id="UP001210211">
    <property type="component" value="Unassembled WGS sequence"/>
</dbReference>
<proteinExistence type="predicted"/>
<dbReference type="InterPro" id="IPR055482">
    <property type="entry name" value="DUF7054"/>
</dbReference>
<comment type="caution">
    <text evidence="3">The sequence shown here is derived from an EMBL/GenBank/DDBJ whole genome shotgun (WGS) entry which is preliminary data.</text>
</comment>
<dbReference type="InterPro" id="IPR040358">
    <property type="entry name" value="At4g22758-like"/>
</dbReference>
<dbReference type="Pfam" id="PF23156">
    <property type="entry name" value="DUF7054"/>
    <property type="match status" value="1"/>
</dbReference>
<gene>
    <name evidence="3" type="ORF">LUZ61_007443</name>
</gene>
<reference evidence="3 4" key="1">
    <citation type="journal article" date="2022" name="Cell">
        <title>Repeat-based holocentromeres influence genome architecture and karyotype evolution.</title>
        <authorList>
            <person name="Hofstatter P.G."/>
            <person name="Thangavel G."/>
            <person name="Lux T."/>
            <person name="Neumann P."/>
            <person name="Vondrak T."/>
            <person name="Novak P."/>
            <person name="Zhang M."/>
            <person name="Costa L."/>
            <person name="Castellani M."/>
            <person name="Scott A."/>
            <person name="Toegelov H."/>
            <person name="Fuchs J."/>
            <person name="Mata-Sucre Y."/>
            <person name="Dias Y."/>
            <person name="Vanzela A.L.L."/>
            <person name="Huettel B."/>
            <person name="Almeida C.C.S."/>
            <person name="Simkova H."/>
            <person name="Souza G."/>
            <person name="Pedrosa-Harand A."/>
            <person name="Macas J."/>
            <person name="Mayer K.F.X."/>
            <person name="Houben A."/>
            <person name="Marques A."/>
        </authorList>
    </citation>
    <scope>NUCLEOTIDE SEQUENCE [LARGE SCALE GENOMIC DNA]</scope>
    <source>
        <strain evidence="3">RhyTen1mFocal</strain>
    </source>
</reference>
<evidence type="ECO:0000256" key="1">
    <source>
        <dbReference type="SAM" id="MobiDB-lite"/>
    </source>
</evidence>
<keyword evidence="4" id="KW-1185">Reference proteome</keyword>
<protein>
    <recommendedName>
        <fullName evidence="2">DUF7054 domain-containing protein</fullName>
    </recommendedName>
</protein>
<sequence>MAPVQSSSRSGTANKTGNPQRASSFHGKIGHPEQRQLRRPMTNPDLLAAVRTSRLSPEKPIRDRSSPAPGRGVSGGADEAVRKTPVKVLLNVTVQRSMWPLQVMAFAEWSVAELVAAVLRQYVKEGRRPQLNSVDPSLYGLHYSQFSLECLDPEEKLIGLGSRNFFLCPKEVGVSDSVTANGAPASASCSNQAGKASKTAIPWLRFMEFLL</sequence>
<feature type="compositionally biased region" description="Polar residues" evidence="1">
    <location>
        <begin position="1"/>
        <end position="23"/>
    </location>
</feature>